<proteinExistence type="predicted"/>
<dbReference type="GO" id="GO:0033969">
    <property type="term" value="F:gamma-glutamyl-gamma-aminobutyrate hydrolase activity"/>
    <property type="evidence" value="ECO:0007669"/>
    <property type="project" value="TreeGrafter"/>
</dbReference>
<dbReference type="PANTHER" id="PTHR43235:SF1">
    <property type="entry name" value="GLUTAMINE AMIDOTRANSFERASE PB2B2.05-RELATED"/>
    <property type="match status" value="1"/>
</dbReference>
<dbReference type="EMBL" id="CABQ01000139">
    <property type="protein sequence ID" value="CBI07769.1"/>
    <property type="molecule type" value="Genomic_DNA"/>
</dbReference>
<dbReference type="InterPro" id="IPR044668">
    <property type="entry name" value="PuuD-like"/>
</dbReference>
<dbReference type="PROSITE" id="PS51273">
    <property type="entry name" value="GATASE_TYPE_1"/>
    <property type="match status" value="1"/>
</dbReference>
<protein>
    <submittedName>
        <fullName evidence="1">Peptidase C26</fullName>
    </submittedName>
</protein>
<organism evidence="1">
    <name type="scientific">mine drainage metagenome</name>
    <dbReference type="NCBI Taxonomy" id="410659"/>
    <lineage>
        <taxon>unclassified sequences</taxon>
        <taxon>metagenomes</taxon>
        <taxon>ecological metagenomes</taxon>
    </lineage>
</organism>
<name>E6QKK0_9ZZZZ</name>
<dbReference type="InterPro" id="IPR011697">
    <property type="entry name" value="Peptidase_C26"/>
</dbReference>
<comment type="caution">
    <text evidence="1">The sequence shown here is derived from an EMBL/GenBank/DDBJ whole genome shotgun (WGS) entry which is preliminary data.</text>
</comment>
<accession>E6QKK0</accession>
<evidence type="ECO:0000313" key="1">
    <source>
        <dbReference type="EMBL" id="CBI07769.1"/>
    </source>
</evidence>
<dbReference type="PANTHER" id="PTHR43235">
    <property type="entry name" value="GLUTAMINE AMIDOTRANSFERASE PB2B2.05-RELATED"/>
    <property type="match status" value="1"/>
</dbReference>
<dbReference type="Pfam" id="PF07722">
    <property type="entry name" value="Peptidase_C26"/>
    <property type="match status" value="1"/>
</dbReference>
<dbReference type="Gene3D" id="3.40.50.880">
    <property type="match status" value="1"/>
</dbReference>
<reference evidence="1" key="1">
    <citation type="submission" date="2009-10" db="EMBL/GenBank/DDBJ databases">
        <title>Diversity of trophic interactions inside an arsenic-rich microbial ecosystem.</title>
        <authorList>
            <person name="Bertin P.N."/>
            <person name="Heinrich-Salmeron A."/>
            <person name="Pelletier E."/>
            <person name="Goulhen-Chollet F."/>
            <person name="Arsene-Ploetze F."/>
            <person name="Gallien S."/>
            <person name="Calteau A."/>
            <person name="Vallenet D."/>
            <person name="Casiot C."/>
            <person name="Chane-Woon-Ming B."/>
            <person name="Giloteaux L."/>
            <person name="Barakat M."/>
            <person name="Bonnefoy V."/>
            <person name="Bruneel O."/>
            <person name="Chandler M."/>
            <person name="Cleiss J."/>
            <person name="Duran R."/>
            <person name="Elbaz-Poulichet F."/>
            <person name="Fonknechten N."/>
            <person name="Lauga B."/>
            <person name="Mornico D."/>
            <person name="Ortet P."/>
            <person name="Schaeffer C."/>
            <person name="Siguier P."/>
            <person name="Alexander Thil Smith A."/>
            <person name="Van Dorsselaer A."/>
            <person name="Weissenbach J."/>
            <person name="Medigue C."/>
            <person name="Le Paslier D."/>
        </authorList>
    </citation>
    <scope>NUCLEOTIDE SEQUENCE</scope>
</reference>
<dbReference type="AlphaFoldDB" id="E6QKK0"/>
<dbReference type="GO" id="GO:0006598">
    <property type="term" value="P:polyamine catabolic process"/>
    <property type="evidence" value="ECO:0007669"/>
    <property type="project" value="TreeGrafter"/>
</dbReference>
<dbReference type="InterPro" id="IPR029062">
    <property type="entry name" value="Class_I_gatase-like"/>
</dbReference>
<gene>
    <name evidence="1" type="ORF">CARN6_1154</name>
</gene>
<dbReference type="GO" id="GO:0005829">
    <property type="term" value="C:cytosol"/>
    <property type="evidence" value="ECO:0007669"/>
    <property type="project" value="TreeGrafter"/>
</dbReference>
<dbReference type="SUPFAM" id="SSF52317">
    <property type="entry name" value="Class I glutamine amidotransferase-like"/>
    <property type="match status" value="1"/>
</dbReference>
<sequence length="264" mass="27755">MAASGGNQGVHIAIPEPMSAGYSAEAGAYNLRALPQYLAALHGAGATAIVIPLHETPARVAKILATTDGVLLPGSRADVDPERYGAARHPLCAAADGARAAVDELLIQDAFNLRKPVLAICQGVQTLNVWLGGTLIQDLPDEMGERVDHSPGREITAAHGLAVTAGTRLAELAATAAAHGEAQPMMANSSHHQAIARVGDRLRVAAVSPLDGVVEAVELAVASDTDEHWVLGLQWHPERTVTTNALSREIFHQFALAGERWRAR</sequence>